<evidence type="ECO:0000313" key="2">
    <source>
        <dbReference type="Proteomes" id="UP001172680"/>
    </source>
</evidence>
<evidence type="ECO:0000313" key="1">
    <source>
        <dbReference type="EMBL" id="KAJ9634884.1"/>
    </source>
</evidence>
<proteinExistence type="predicted"/>
<gene>
    <name evidence="1" type="ORF">H2199_008748</name>
</gene>
<dbReference type="EMBL" id="JAPDRP010000029">
    <property type="protein sequence ID" value="KAJ9634884.1"/>
    <property type="molecule type" value="Genomic_DNA"/>
</dbReference>
<reference evidence="1" key="1">
    <citation type="submission" date="2022-10" db="EMBL/GenBank/DDBJ databases">
        <title>Culturing micro-colonial fungi from biological soil crusts in the Mojave desert and describing Neophaeococcomyces mojavensis, and introducing the new genera and species Taxawa tesnikishii.</title>
        <authorList>
            <person name="Kurbessoian T."/>
            <person name="Stajich J.E."/>
        </authorList>
    </citation>
    <scope>NUCLEOTIDE SEQUENCE</scope>
    <source>
        <strain evidence="1">JES_115</strain>
    </source>
</reference>
<sequence>MASREKSSAMVSLLLDHSSNVNAVNHEGRSALMEAALWGRFDNAKLLVDQGADKSLRDNKKRRAVDLAQPTRKNQRERHLRAGGSIGISQREAIYKEDTFNRDADRREIARLLIGNDVKNKTIYGSPPTASECKDYSFRRSPNDQLVVFCGPVANYPVTSNVKTVARLERGGPFPPIAAMTAVVGHTLTPDFQKDRGSQGQFNASHAEKQLIAYFIDRHVFLPQDRAPRAELESSITRAEEQLMDISYSSAVVRELYDLERKKEMLELELFDEDDALREDEYDEKKVKQLKAEVQMVKKELKLTLVTKEGVDRLHERQDNHERREEHRAILDWLTPFDYATQQSDCIGRRQEGTGQWLLNSYEFQEWLNQPKQTLFCPGLPGAGKTILVSIVVHHLHTTFWNDRTIGIAYLYCNFRREHEQKPTDLLLSLLKQFVQERPSIPESVKDLYTRHKDKRTRPSFDEISKALQSVVAGYSRAFVIVDALDEYQVSDGRRRKLLSEIFNLQTKTAANIFATSRFIPEIEKEFEGSISVEIRASGDDVRRYLEGHMSQLPSFVSRNADLQEQIKTAIATAVDGMYVPPRAAPSRLINREEIAKGYQNCFERAADRV</sequence>
<protein>
    <submittedName>
        <fullName evidence="1">Uncharacterized protein</fullName>
    </submittedName>
</protein>
<organism evidence="1 2">
    <name type="scientific">Coniosporium tulheliwenetii</name>
    <dbReference type="NCBI Taxonomy" id="3383036"/>
    <lineage>
        <taxon>Eukaryota</taxon>
        <taxon>Fungi</taxon>
        <taxon>Dikarya</taxon>
        <taxon>Ascomycota</taxon>
        <taxon>Pezizomycotina</taxon>
        <taxon>Dothideomycetes</taxon>
        <taxon>Dothideomycetes incertae sedis</taxon>
        <taxon>Coniosporium</taxon>
    </lineage>
</organism>
<name>A0ACC2YHP4_9PEZI</name>
<keyword evidence="2" id="KW-1185">Reference proteome</keyword>
<accession>A0ACC2YHP4</accession>
<comment type="caution">
    <text evidence="1">The sequence shown here is derived from an EMBL/GenBank/DDBJ whole genome shotgun (WGS) entry which is preliminary data.</text>
</comment>
<dbReference type="Proteomes" id="UP001172680">
    <property type="component" value="Unassembled WGS sequence"/>
</dbReference>